<keyword evidence="2" id="KW-1185">Reference proteome</keyword>
<dbReference type="Gene3D" id="3.20.20.140">
    <property type="entry name" value="Metal-dependent hydrolases"/>
    <property type="match status" value="1"/>
</dbReference>
<dbReference type="PROSITE" id="PS51257">
    <property type="entry name" value="PROKAR_LIPOPROTEIN"/>
    <property type="match status" value="1"/>
</dbReference>
<dbReference type="CDD" id="cd01301">
    <property type="entry name" value="rDP_like"/>
    <property type="match status" value="1"/>
</dbReference>
<evidence type="ECO:0000313" key="1">
    <source>
        <dbReference type="EMBL" id="NKI32183.1"/>
    </source>
</evidence>
<sequence>MKNQSKNLSVLFVLFLVIIGCKEAPKSNTDEAETEEQLVARAMEIHKKVLTVDTHADTPLRMIEPGFDMAERHDPKETGSKVDYPRMKEGDLDAIFFAAFVAQDIRDDDGNTRAKALCLQMIDSVIASTERNSDIVGLALDPNDAYELEKAGKRAIYIGIENGYPIGSDLSNVEEYYNKGVRYITLVHSSNNDLADSATDDNGTEHGGISEFGSKVVGEMNRLGIMVDVSHGNDSVFYDAIKMSKAPIIASHSNARSVTDHKRNMTDEMLKLMADNGGVVQLTMLADYLRTAPPNAARDSAMAAIRASMTKPISELTDEERAELRKSFNELNEKFPNPPATVEHVVDHIDHIVKVAGIDHVGIGCDFDGGGGIEGVFDASEVMNITIELVRRGYTEEQIEKIWGGNLIRVFKDVQKTAEEIQAEP</sequence>
<gene>
    <name evidence="1" type="ORF">HCU67_09540</name>
</gene>
<proteinExistence type="predicted"/>
<dbReference type="InterPro" id="IPR008257">
    <property type="entry name" value="Pept_M19"/>
</dbReference>
<dbReference type="Pfam" id="PF01244">
    <property type="entry name" value="Peptidase_M19"/>
    <property type="match status" value="1"/>
</dbReference>
<dbReference type="PANTHER" id="PTHR10443:SF12">
    <property type="entry name" value="DIPEPTIDASE"/>
    <property type="match status" value="1"/>
</dbReference>
<evidence type="ECO:0000313" key="2">
    <source>
        <dbReference type="Proteomes" id="UP000718451"/>
    </source>
</evidence>
<dbReference type="PANTHER" id="PTHR10443">
    <property type="entry name" value="MICROSOMAL DIPEPTIDASE"/>
    <property type="match status" value="1"/>
</dbReference>
<dbReference type="Gene3D" id="1.10.287.650">
    <property type="entry name" value="L27 domain"/>
    <property type="match status" value="1"/>
</dbReference>
<protein>
    <submittedName>
        <fullName evidence="1">Membrane dipeptidase</fullName>
    </submittedName>
</protein>
<dbReference type="InterPro" id="IPR032466">
    <property type="entry name" value="Metal_Hydrolase"/>
</dbReference>
<dbReference type="RefSeq" id="WP_168552400.1">
    <property type="nucleotide sequence ID" value="NZ_JAAWWL010000002.1"/>
</dbReference>
<dbReference type="EMBL" id="JAAWWL010000002">
    <property type="protein sequence ID" value="NKI32183.1"/>
    <property type="molecule type" value="Genomic_DNA"/>
</dbReference>
<organism evidence="1 2">
    <name type="scientific">Croceivirga thetidis</name>
    <dbReference type="NCBI Taxonomy" id="2721623"/>
    <lineage>
        <taxon>Bacteria</taxon>
        <taxon>Pseudomonadati</taxon>
        <taxon>Bacteroidota</taxon>
        <taxon>Flavobacteriia</taxon>
        <taxon>Flavobacteriales</taxon>
        <taxon>Flavobacteriaceae</taxon>
        <taxon>Croceivirga</taxon>
    </lineage>
</organism>
<name>A0ABX1GQI8_9FLAO</name>
<accession>A0ABX1GQI8</accession>
<dbReference type="PROSITE" id="PS51365">
    <property type="entry name" value="RENAL_DIPEPTIDASE_2"/>
    <property type="match status" value="1"/>
</dbReference>
<dbReference type="SUPFAM" id="SSF51556">
    <property type="entry name" value="Metallo-dependent hydrolases"/>
    <property type="match status" value="1"/>
</dbReference>
<comment type="caution">
    <text evidence="1">The sequence shown here is derived from an EMBL/GenBank/DDBJ whole genome shotgun (WGS) entry which is preliminary data.</text>
</comment>
<reference evidence="1 2" key="1">
    <citation type="submission" date="2020-04" db="EMBL/GenBank/DDBJ databases">
        <authorList>
            <person name="Yoon J."/>
        </authorList>
    </citation>
    <scope>NUCLEOTIDE SEQUENCE [LARGE SCALE GENOMIC DNA]</scope>
    <source>
        <strain evidence="1 2">DJ-13</strain>
    </source>
</reference>
<dbReference type="Proteomes" id="UP000718451">
    <property type="component" value="Unassembled WGS sequence"/>
</dbReference>